<keyword evidence="1" id="KW-0732">Signal</keyword>
<evidence type="ECO:0000313" key="3">
    <source>
        <dbReference type="Proteomes" id="UP001589828"/>
    </source>
</evidence>
<dbReference type="EMBL" id="JBHLTS010000079">
    <property type="protein sequence ID" value="MFC0518661.1"/>
    <property type="molecule type" value="Genomic_DNA"/>
</dbReference>
<reference evidence="2 3" key="1">
    <citation type="submission" date="2024-09" db="EMBL/GenBank/DDBJ databases">
        <authorList>
            <person name="Sun Q."/>
            <person name="Mori K."/>
        </authorList>
    </citation>
    <scope>NUCLEOTIDE SEQUENCE [LARGE SCALE GENOMIC DNA]</scope>
    <source>
        <strain evidence="2 3">NCAIM B.02415</strain>
    </source>
</reference>
<proteinExistence type="predicted"/>
<protein>
    <submittedName>
        <fullName evidence="2">Uncharacterized protein</fullName>
    </submittedName>
</protein>
<evidence type="ECO:0000256" key="1">
    <source>
        <dbReference type="SAM" id="SignalP"/>
    </source>
</evidence>
<organism evidence="2 3">
    <name type="scientific">Mucilaginibacter angelicae</name>
    <dbReference type="NCBI Taxonomy" id="869718"/>
    <lineage>
        <taxon>Bacteria</taxon>
        <taxon>Pseudomonadati</taxon>
        <taxon>Bacteroidota</taxon>
        <taxon>Sphingobacteriia</taxon>
        <taxon>Sphingobacteriales</taxon>
        <taxon>Sphingobacteriaceae</taxon>
        <taxon>Mucilaginibacter</taxon>
    </lineage>
</organism>
<gene>
    <name evidence="2" type="ORF">ACFFGT_30885</name>
</gene>
<keyword evidence="3" id="KW-1185">Reference proteome</keyword>
<comment type="caution">
    <text evidence="2">The sequence shown here is derived from an EMBL/GenBank/DDBJ whole genome shotgun (WGS) entry which is preliminary data.</text>
</comment>
<accession>A0ABV6LGS8</accession>
<dbReference type="Proteomes" id="UP001589828">
    <property type="component" value="Unassembled WGS sequence"/>
</dbReference>
<name>A0ABV6LGS8_9SPHI</name>
<sequence length="444" mass="49825">MKISSTIIVLPTLLLTFSLGLKAQTGDAPQIKYRRSSLDIILIESEDFPHKETVIKADKEVPFPDKYNQHIIDAEPFDQQRYSLTEDEKAASKKKSGFMANMEMDLVSNVTSTNIDRSGPYMPLMIDKYNKSNKTANKLVAKWFNRQVDGSFDMKLVGERGQYNASEMEANIAKGTVRGVASLADAGEELIGNTFVVYSKLQFIPNEIVAAAVREAGKTKVSKLPAFLQGGAYKALDVAYEKGKEGYSVWTTSYLYKLRWNDSVAAVFYKDYWMDKNSIDIKRKAAFDNSDLFQLEYVGSAKSSTLVTFKLAKRTEDQIIELATVRNEEEVFAKLQRTYDVFKPKTPLYSGEPITAKIGMKEGLKGGEKFEVLEQTVDPKTGLTEYKRKGTITVDKDQIWDNRFAAGEEVEGDATNISAKTPVDRTLFKGGNKFYAGMLIKQIK</sequence>
<feature type="chain" id="PRO_5047184380" evidence="1">
    <location>
        <begin position="24"/>
        <end position="444"/>
    </location>
</feature>
<evidence type="ECO:0000313" key="2">
    <source>
        <dbReference type="EMBL" id="MFC0518661.1"/>
    </source>
</evidence>
<feature type="signal peptide" evidence="1">
    <location>
        <begin position="1"/>
        <end position="23"/>
    </location>
</feature>
<dbReference type="RefSeq" id="WP_377026373.1">
    <property type="nucleotide sequence ID" value="NZ_JBHLTS010000079.1"/>
</dbReference>